<dbReference type="InterPro" id="IPR013112">
    <property type="entry name" value="FAD-bd_8"/>
</dbReference>
<dbReference type="FunFam" id="2.40.30.10:FF:000030">
    <property type="entry name" value="cytochrome b-245 heavy chain"/>
    <property type="match status" value="1"/>
</dbReference>
<dbReference type="CDD" id="cd06186">
    <property type="entry name" value="NOX_Duox_like_FAD_NADP"/>
    <property type="match status" value="1"/>
</dbReference>
<keyword evidence="6 12" id="KW-1133">Transmembrane helix</keyword>
<comment type="catalytic activity">
    <reaction evidence="11">
        <text>NADPH + 2 O2 = 2 superoxide + NADP(+) + H(+)</text>
        <dbReference type="Rhea" id="RHEA:63180"/>
        <dbReference type="ChEBI" id="CHEBI:15378"/>
        <dbReference type="ChEBI" id="CHEBI:15379"/>
        <dbReference type="ChEBI" id="CHEBI:18421"/>
        <dbReference type="ChEBI" id="CHEBI:57783"/>
        <dbReference type="ChEBI" id="CHEBI:58349"/>
    </reaction>
</comment>
<evidence type="ECO:0000256" key="3">
    <source>
        <dbReference type="ARBA" id="ARBA00022617"/>
    </source>
</evidence>
<dbReference type="InterPro" id="IPR017927">
    <property type="entry name" value="FAD-bd_FR_type"/>
</dbReference>
<dbReference type="InterPro" id="IPR013130">
    <property type="entry name" value="Fe3_Rdtase_TM_dom"/>
</dbReference>
<keyword evidence="2" id="KW-1003">Cell membrane</keyword>
<keyword evidence="3" id="KW-0349">Heme</keyword>
<dbReference type="Pfam" id="PF01794">
    <property type="entry name" value="Ferric_reduct"/>
    <property type="match status" value="1"/>
</dbReference>
<dbReference type="AlphaFoldDB" id="A0A401PCV6"/>
<dbReference type="InterPro" id="IPR039261">
    <property type="entry name" value="FNR_nucleotide-bd"/>
</dbReference>
<feature type="transmembrane region" description="Helical" evidence="12">
    <location>
        <begin position="108"/>
        <end position="129"/>
    </location>
</feature>
<dbReference type="InterPro" id="IPR013121">
    <property type="entry name" value="Fe_red_NAD-bd_6"/>
</dbReference>
<accession>A0A401PCV6</accession>
<dbReference type="SFLD" id="SFLDG01168">
    <property type="entry name" value="Ferric_reductase_subgroup_(FRE"/>
    <property type="match status" value="1"/>
</dbReference>
<evidence type="ECO:0000256" key="9">
    <source>
        <dbReference type="ARBA" id="ARBA00023136"/>
    </source>
</evidence>
<dbReference type="GO" id="GO:0042554">
    <property type="term" value="P:superoxide anion generation"/>
    <property type="evidence" value="ECO:0007669"/>
    <property type="project" value="TreeGrafter"/>
</dbReference>
<evidence type="ECO:0000256" key="11">
    <source>
        <dbReference type="ARBA" id="ARBA00049908"/>
    </source>
</evidence>
<comment type="subcellular location">
    <subcellularLocation>
        <location evidence="1">Cell membrane</location>
        <topology evidence="1">Multi-pass membrane protein</topology>
    </subcellularLocation>
</comment>
<dbReference type="Gene3D" id="2.40.30.10">
    <property type="entry name" value="Translation factors"/>
    <property type="match status" value="1"/>
</dbReference>
<keyword evidence="15" id="KW-1185">Reference proteome</keyword>
<dbReference type="Pfam" id="PF08030">
    <property type="entry name" value="NAD_binding_6"/>
    <property type="match status" value="1"/>
</dbReference>
<dbReference type="Pfam" id="PF08022">
    <property type="entry name" value="FAD_binding_8"/>
    <property type="match status" value="1"/>
</dbReference>
<name>A0A401PCV6_SCYTO</name>
<dbReference type="Proteomes" id="UP000288216">
    <property type="component" value="Unassembled WGS sequence"/>
</dbReference>
<keyword evidence="8" id="KW-0408">Iron</keyword>
<evidence type="ECO:0000256" key="6">
    <source>
        <dbReference type="ARBA" id="ARBA00022989"/>
    </source>
</evidence>
<dbReference type="SUPFAM" id="SSF52343">
    <property type="entry name" value="Ferredoxin reductase-like, C-terminal NADP-linked domain"/>
    <property type="match status" value="1"/>
</dbReference>
<dbReference type="PRINTS" id="PR00466">
    <property type="entry name" value="GP91PHOX"/>
</dbReference>
<dbReference type="GO" id="GO:0006952">
    <property type="term" value="P:defense response"/>
    <property type="evidence" value="ECO:0007669"/>
    <property type="project" value="TreeGrafter"/>
</dbReference>
<evidence type="ECO:0000256" key="1">
    <source>
        <dbReference type="ARBA" id="ARBA00004651"/>
    </source>
</evidence>
<evidence type="ECO:0000256" key="10">
    <source>
        <dbReference type="ARBA" id="ARBA00023180"/>
    </source>
</evidence>
<keyword evidence="10" id="KW-0325">Glycoprotein</keyword>
<feature type="domain" description="FAD-binding FR-type" evidence="13">
    <location>
        <begin position="289"/>
        <end position="402"/>
    </location>
</feature>
<evidence type="ECO:0000313" key="14">
    <source>
        <dbReference type="EMBL" id="GCB70938.1"/>
    </source>
</evidence>
<evidence type="ECO:0000256" key="7">
    <source>
        <dbReference type="ARBA" id="ARBA00023002"/>
    </source>
</evidence>
<dbReference type="InterPro" id="IPR050369">
    <property type="entry name" value="RBOH/FRE"/>
</dbReference>
<reference evidence="14 15" key="1">
    <citation type="journal article" date="2018" name="Nat. Ecol. Evol.">
        <title>Shark genomes provide insights into elasmobranch evolution and the origin of vertebrates.</title>
        <authorList>
            <person name="Hara Y"/>
            <person name="Yamaguchi K"/>
            <person name="Onimaru K"/>
            <person name="Kadota M"/>
            <person name="Koyanagi M"/>
            <person name="Keeley SD"/>
            <person name="Tatsumi K"/>
            <person name="Tanaka K"/>
            <person name="Motone F"/>
            <person name="Kageyama Y"/>
            <person name="Nozu R"/>
            <person name="Adachi N"/>
            <person name="Nishimura O"/>
            <person name="Nakagawa R"/>
            <person name="Tanegashima C"/>
            <person name="Kiyatake I"/>
            <person name="Matsumoto R"/>
            <person name="Murakumo K"/>
            <person name="Nishida K"/>
            <person name="Terakita A"/>
            <person name="Kuratani S"/>
            <person name="Sato K"/>
            <person name="Hyodo S Kuraku.S."/>
        </authorList>
    </citation>
    <scope>NUCLEOTIDE SEQUENCE [LARGE SCALE GENOMIC DNA]</scope>
</reference>
<evidence type="ECO:0000259" key="13">
    <source>
        <dbReference type="PROSITE" id="PS51384"/>
    </source>
</evidence>
<proteinExistence type="predicted"/>
<evidence type="ECO:0000256" key="2">
    <source>
        <dbReference type="ARBA" id="ARBA00022475"/>
    </source>
</evidence>
<feature type="transmembrane region" description="Helical" evidence="12">
    <location>
        <begin position="51"/>
        <end position="71"/>
    </location>
</feature>
<dbReference type="SUPFAM" id="SSF63380">
    <property type="entry name" value="Riboflavin synthase domain-like"/>
    <property type="match status" value="1"/>
</dbReference>
<dbReference type="Gene3D" id="3.40.50.80">
    <property type="entry name" value="Nucleotide-binding domain of ferredoxin-NADP reductase (FNR) module"/>
    <property type="match status" value="1"/>
</dbReference>
<keyword evidence="5" id="KW-0479">Metal-binding</keyword>
<dbReference type="FunFam" id="3.40.50.80:FF:000004">
    <property type="entry name" value="NADPH oxidase isoform 2"/>
    <property type="match status" value="1"/>
</dbReference>
<dbReference type="EMBL" id="BFAA01001865">
    <property type="protein sequence ID" value="GCB70938.1"/>
    <property type="molecule type" value="Genomic_DNA"/>
</dbReference>
<keyword evidence="7" id="KW-0560">Oxidoreductase</keyword>
<feature type="transmembrane region" description="Helical" evidence="12">
    <location>
        <begin position="175"/>
        <end position="197"/>
    </location>
</feature>
<dbReference type="PANTHER" id="PTHR11972:SF12">
    <property type="entry name" value="NADPH OXIDASE 3"/>
    <property type="match status" value="1"/>
</dbReference>
<evidence type="ECO:0000256" key="8">
    <source>
        <dbReference type="ARBA" id="ARBA00023004"/>
    </source>
</evidence>
<dbReference type="GO" id="GO:0043020">
    <property type="term" value="C:NADPH oxidase complex"/>
    <property type="evidence" value="ECO:0007669"/>
    <property type="project" value="TreeGrafter"/>
</dbReference>
<keyword evidence="9 12" id="KW-0472">Membrane</keyword>
<dbReference type="PROSITE" id="PS51384">
    <property type="entry name" value="FAD_FR"/>
    <property type="match status" value="1"/>
</dbReference>
<protein>
    <recommendedName>
        <fullName evidence="13">FAD-binding FR-type domain-containing protein</fullName>
    </recommendedName>
</protein>
<dbReference type="PANTHER" id="PTHR11972">
    <property type="entry name" value="NADPH OXIDASE"/>
    <property type="match status" value="1"/>
</dbReference>
<dbReference type="STRING" id="75743.A0A401PCV6"/>
<dbReference type="InterPro" id="IPR017938">
    <property type="entry name" value="Riboflavin_synthase-like_b-brl"/>
</dbReference>
<keyword evidence="4 12" id="KW-0812">Transmembrane</keyword>
<sequence>MANWFVNDAPKLIILLLWLGVNTFLFGHTFFLYEQEEAYIYTRALLGSALAWSRASAMCLNLNCLLILLPISRNLISFLRGSCSVHTISSKQCCRSNMRRQLDKNVRFHQLVAYMIILHTVIHVIAHLFNIERYHTSYSPAAKDLLIRLSSIGKNTSESYLNPIRTYDTNPMKELLNSTAGVTGIIITVAFVLMVTSSTRVIMESFYEVFWFTHHLFIVFFIGLIIHGSGRIVRGQTPQSLQDHNVTYCKDHYEEWGDIPECPLPQFAGNEPVTWKWILGPIVLYICERLIRFCRSLQKVVITKVIVHPSRVLELQMKKHGFKMKSGQYILLHCPSISRFEWHPFTLTSASEEDHFSIHMRALGDWTSALFEACGANLRGFREAWKMPRVAVDGPFGTACIDIFYYKVSVMIATGIGVTPFASVLKSIWYKCSQPTMTLKVERVYFYWICRDTHSFEWFADLLYSLEIQLMEKGKRHFLSYHIFLTGWDEYQAAHIALHYEENKDVITGLKQKTFYGRPNWNKEFKRIADHHPGTNIGVFFCGPKDLSSVLHTMCNNYSSADPRGVQFHYNKENI</sequence>
<dbReference type="OrthoDB" id="167398at2759"/>
<evidence type="ECO:0000256" key="12">
    <source>
        <dbReference type="SAM" id="Phobius"/>
    </source>
</evidence>
<evidence type="ECO:0000256" key="4">
    <source>
        <dbReference type="ARBA" id="ARBA00022692"/>
    </source>
</evidence>
<feature type="transmembrane region" description="Helical" evidence="12">
    <location>
        <begin position="209"/>
        <end position="230"/>
    </location>
</feature>
<evidence type="ECO:0000256" key="5">
    <source>
        <dbReference type="ARBA" id="ARBA00022723"/>
    </source>
</evidence>
<feature type="transmembrane region" description="Helical" evidence="12">
    <location>
        <begin position="12"/>
        <end position="31"/>
    </location>
</feature>
<organism evidence="14 15">
    <name type="scientific">Scyliorhinus torazame</name>
    <name type="common">Cloudy catshark</name>
    <name type="synonym">Catulus torazame</name>
    <dbReference type="NCBI Taxonomy" id="75743"/>
    <lineage>
        <taxon>Eukaryota</taxon>
        <taxon>Metazoa</taxon>
        <taxon>Chordata</taxon>
        <taxon>Craniata</taxon>
        <taxon>Vertebrata</taxon>
        <taxon>Chondrichthyes</taxon>
        <taxon>Elasmobranchii</taxon>
        <taxon>Galeomorphii</taxon>
        <taxon>Galeoidea</taxon>
        <taxon>Carcharhiniformes</taxon>
        <taxon>Scyliorhinidae</taxon>
        <taxon>Scyliorhinus</taxon>
    </lineage>
</organism>
<dbReference type="GO" id="GO:0046872">
    <property type="term" value="F:metal ion binding"/>
    <property type="evidence" value="ECO:0007669"/>
    <property type="project" value="UniProtKB-KW"/>
</dbReference>
<comment type="caution">
    <text evidence="14">The sequence shown here is derived from an EMBL/GenBank/DDBJ whole genome shotgun (WGS) entry which is preliminary data.</text>
</comment>
<gene>
    <name evidence="14" type="ORF">scyTo_0005799</name>
</gene>
<dbReference type="GO" id="GO:0016175">
    <property type="term" value="F:superoxide-generating NAD(P)H oxidase activity"/>
    <property type="evidence" value="ECO:0007669"/>
    <property type="project" value="TreeGrafter"/>
</dbReference>
<evidence type="ECO:0000313" key="15">
    <source>
        <dbReference type="Proteomes" id="UP000288216"/>
    </source>
</evidence>
<dbReference type="OMA" id="IWIVVMW"/>
<dbReference type="InterPro" id="IPR000778">
    <property type="entry name" value="Cyt_b245_heavy_chain"/>
</dbReference>